<organism evidence="1 2">
    <name type="scientific">Mesocestoides corti</name>
    <name type="common">Flatworm</name>
    <dbReference type="NCBI Taxonomy" id="53468"/>
    <lineage>
        <taxon>Eukaryota</taxon>
        <taxon>Metazoa</taxon>
        <taxon>Spiralia</taxon>
        <taxon>Lophotrochozoa</taxon>
        <taxon>Platyhelminthes</taxon>
        <taxon>Cestoda</taxon>
        <taxon>Eucestoda</taxon>
        <taxon>Cyclophyllidea</taxon>
        <taxon>Mesocestoididae</taxon>
        <taxon>Mesocestoides</taxon>
    </lineage>
</organism>
<sequence>MAGVYEAEQPALLCKNLQSMKFILALVASLALLELVSSYTFIVSVETDEESGRPFITYDGTKYYLSDDERCNRAVFVRGDCVVSLYLGKSDPSGHRWGDAICKGRANPMDDDFWKTYVEERLNAAPGYSRSECA</sequence>
<protein>
    <submittedName>
        <fullName evidence="3">C-type lectin domain-containing protein</fullName>
    </submittedName>
</protein>
<name>A0A0R3UHC6_MESCO</name>
<proteinExistence type="predicted"/>
<reference evidence="3" key="2">
    <citation type="submission" date="2019-11" db="UniProtKB">
        <authorList>
            <consortium name="WormBaseParasite"/>
        </authorList>
    </citation>
    <scope>IDENTIFICATION</scope>
</reference>
<evidence type="ECO:0000313" key="3">
    <source>
        <dbReference type="WBParaSite" id="MCU_002454-RA"/>
    </source>
</evidence>
<dbReference type="EMBL" id="UXSR01005287">
    <property type="protein sequence ID" value="VDD80719.1"/>
    <property type="molecule type" value="Genomic_DNA"/>
</dbReference>
<evidence type="ECO:0000313" key="1">
    <source>
        <dbReference type="EMBL" id="VDD80719.1"/>
    </source>
</evidence>
<keyword evidence="2" id="KW-1185">Reference proteome</keyword>
<reference evidence="1 2" key="1">
    <citation type="submission" date="2018-10" db="EMBL/GenBank/DDBJ databases">
        <authorList>
            <consortium name="Pathogen Informatics"/>
        </authorList>
    </citation>
    <scope>NUCLEOTIDE SEQUENCE [LARGE SCALE GENOMIC DNA]</scope>
</reference>
<gene>
    <name evidence="1" type="ORF">MCOS_LOCUS6722</name>
</gene>
<dbReference type="AlphaFoldDB" id="A0A0R3UHC6"/>
<dbReference type="WBParaSite" id="MCU_002454-RA">
    <property type="protein sequence ID" value="MCU_002454-RA"/>
    <property type="gene ID" value="MCU_002454"/>
</dbReference>
<dbReference type="Proteomes" id="UP000267029">
    <property type="component" value="Unassembled WGS sequence"/>
</dbReference>
<accession>A0A0R3UHC6</accession>
<evidence type="ECO:0000313" key="2">
    <source>
        <dbReference type="Proteomes" id="UP000267029"/>
    </source>
</evidence>